<keyword evidence="3" id="KW-1185">Reference proteome</keyword>
<comment type="caution">
    <text evidence="2">The sequence shown here is derived from an EMBL/GenBank/DDBJ whole genome shotgun (WGS) entry which is preliminary data.</text>
</comment>
<gene>
    <name evidence="2" type="ORF">Ae201684_007807</name>
</gene>
<accession>A0A6G0X731</accession>
<proteinExistence type="predicted"/>
<feature type="region of interest" description="Disordered" evidence="1">
    <location>
        <begin position="36"/>
        <end position="57"/>
    </location>
</feature>
<dbReference type="Proteomes" id="UP000481153">
    <property type="component" value="Unassembled WGS sequence"/>
</dbReference>
<evidence type="ECO:0000313" key="3">
    <source>
        <dbReference type="Proteomes" id="UP000481153"/>
    </source>
</evidence>
<name>A0A6G0X731_9STRA</name>
<evidence type="ECO:0000256" key="1">
    <source>
        <dbReference type="SAM" id="MobiDB-lite"/>
    </source>
</evidence>
<organism evidence="2 3">
    <name type="scientific">Aphanomyces euteiches</name>
    <dbReference type="NCBI Taxonomy" id="100861"/>
    <lineage>
        <taxon>Eukaryota</taxon>
        <taxon>Sar</taxon>
        <taxon>Stramenopiles</taxon>
        <taxon>Oomycota</taxon>
        <taxon>Saprolegniomycetes</taxon>
        <taxon>Saprolegniales</taxon>
        <taxon>Verrucalvaceae</taxon>
        <taxon>Aphanomyces</taxon>
    </lineage>
</organism>
<feature type="compositionally biased region" description="Polar residues" evidence="1">
    <location>
        <begin position="47"/>
        <end position="57"/>
    </location>
</feature>
<sequence length="129" mass="14110">MRANDPLSDADKAVLRFACSTFILKKRAMETSKSLAGIPVPMDNDRNNSGVVETSSSFQDQPVRAIQDITRRCQSTLVEKNGFATPVAPHRTDLLTLQNTLLDIAAKLLSSSSLHDFDIASTFDVIDVD</sequence>
<dbReference type="VEuPathDB" id="FungiDB:AeMF1_011518"/>
<evidence type="ECO:0000313" key="2">
    <source>
        <dbReference type="EMBL" id="KAF0735802.1"/>
    </source>
</evidence>
<protein>
    <submittedName>
        <fullName evidence="2">Uncharacterized protein</fullName>
    </submittedName>
</protein>
<dbReference type="AlphaFoldDB" id="A0A6G0X731"/>
<reference evidence="2 3" key="1">
    <citation type="submission" date="2019-07" db="EMBL/GenBank/DDBJ databases">
        <title>Genomics analysis of Aphanomyces spp. identifies a new class of oomycete effector associated with host adaptation.</title>
        <authorList>
            <person name="Gaulin E."/>
        </authorList>
    </citation>
    <scope>NUCLEOTIDE SEQUENCE [LARGE SCALE GENOMIC DNA]</scope>
    <source>
        <strain evidence="2 3">ATCC 201684</strain>
    </source>
</reference>
<dbReference type="EMBL" id="VJMJ01000093">
    <property type="protein sequence ID" value="KAF0735802.1"/>
    <property type="molecule type" value="Genomic_DNA"/>
</dbReference>